<evidence type="ECO:0000313" key="1">
    <source>
        <dbReference type="EMBL" id="KAJ7202419.1"/>
    </source>
</evidence>
<proteinExistence type="predicted"/>
<name>A0AAD6YAK0_9AGAR</name>
<dbReference type="Proteomes" id="UP001219525">
    <property type="component" value="Unassembled WGS sequence"/>
</dbReference>
<reference evidence="1" key="1">
    <citation type="submission" date="2023-03" db="EMBL/GenBank/DDBJ databases">
        <title>Massive genome expansion in bonnet fungi (Mycena s.s.) driven by repeated elements and novel gene families across ecological guilds.</title>
        <authorList>
            <consortium name="Lawrence Berkeley National Laboratory"/>
            <person name="Harder C.B."/>
            <person name="Miyauchi S."/>
            <person name="Viragh M."/>
            <person name="Kuo A."/>
            <person name="Thoen E."/>
            <person name="Andreopoulos B."/>
            <person name="Lu D."/>
            <person name="Skrede I."/>
            <person name="Drula E."/>
            <person name="Henrissat B."/>
            <person name="Morin E."/>
            <person name="Kohler A."/>
            <person name="Barry K."/>
            <person name="LaButti K."/>
            <person name="Morin E."/>
            <person name="Salamov A."/>
            <person name="Lipzen A."/>
            <person name="Mereny Z."/>
            <person name="Hegedus B."/>
            <person name="Baldrian P."/>
            <person name="Stursova M."/>
            <person name="Weitz H."/>
            <person name="Taylor A."/>
            <person name="Grigoriev I.V."/>
            <person name="Nagy L.G."/>
            <person name="Martin F."/>
            <person name="Kauserud H."/>
        </authorList>
    </citation>
    <scope>NUCLEOTIDE SEQUENCE</scope>
    <source>
        <strain evidence="1">9144</strain>
    </source>
</reference>
<organism evidence="1 2">
    <name type="scientific">Mycena pura</name>
    <dbReference type="NCBI Taxonomy" id="153505"/>
    <lineage>
        <taxon>Eukaryota</taxon>
        <taxon>Fungi</taxon>
        <taxon>Dikarya</taxon>
        <taxon>Basidiomycota</taxon>
        <taxon>Agaricomycotina</taxon>
        <taxon>Agaricomycetes</taxon>
        <taxon>Agaricomycetidae</taxon>
        <taxon>Agaricales</taxon>
        <taxon>Marasmiineae</taxon>
        <taxon>Mycenaceae</taxon>
        <taxon>Mycena</taxon>
    </lineage>
</organism>
<comment type="caution">
    <text evidence="1">The sequence shown here is derived from an EMBL/GenBank/DDBJ whole genome shotgun (WGS) entry which is preliminary data.</text>
</comment>
<accession>A0AAD6YAK0</accession>
<dbReference type="EMBL" id="JARJCW010000055">
    <property type="protein sequence ID" value="KAJ7202419.1"/>
    <property type="molecule type" value="Genomic_DNA"/>
</dbReference>
<sequence>MVALSLSNAIFWGQDIHLILAQFLDRSNFEPSASGSASAPISKPSLVGTGPIVGGVRHGRRVFSIEDGIRPHAFTNGVSAPGPNDAFGSTHNQEVDTRENLAPQPLSVVPLRGKGTLDANEPSAAATHRSHLRYELSSALAADEENTPAEGISGLTIPELAHMLYERVHGHSDQVREDSPLPLYVSAE</sequence>
<dbReference type="AlphaFoldDB" id="A0AAD6YAK0"/>
<evidence type="ECO:0000313" key="2">
    <source>
        <dbReference type="Proteomes" id="UP001219525"/>
    </source>
</evidence>
<keyword evidence="2" id="KW-1185">Reference proteome</keyword>
<protein>
    <submittedName>
        <fullName evidence="1">Uncharacterized protein</fullName>
    </submittedName>
</protein>
<gene>
    <name evidence="1" type="ORF">GGX14DRAFT_654478</name>
</gene>